<gene>
    <name evidence="3" type="ORF">CLG_B1883</name>
</gene>
<dbReference type="CDD" id="cd06088">
    <property type="entry name" value="KOW_RPL14"/>
    <property type="match status" value="1"/>
</dbReference>
<evidence type="ECO:0000313" key="3">
    <source>
        <dbReference type="EMBL" id="EES90702.1"/>
    </source>
</evidence>
<proteinExistence type="predicted"/>
<reference evidence="3 4" key="1">
    <citation type="submission" date="2009-10" db="EMBL/GenBank/DDBJ databases">
        <authorList>
            <person name="Shrivastava S."/>
            <person name="Brinkac L.B."/>
            <person name="Brown J.L."/>
            <person name="Bruce D.B."/>
            <person name="Detter C."/>
            <person name="Green L.D."/>
            <person name="Munk C.A."/>
            <person name="Rogers Y.C."/>
            <person name="Tapia R."/>
            <person name="Saunders E.S."/>
            <person name="Sims D.R."/>
            <person name="Smith L.A."/>
            <person name="Smith T.J."/>
            <person name="Sutton G."/>
            <person name="Brettin T."/>
        </authorList>
    </citation>
    <scope>NUCLEOTIDE SEQUENCE [LARGE SCALE GENOMIC DNA]</scope>
    <source>
        <strain evidence="4">D str. 1873</strain>
    </source>
</reference>
<dbReference type="Gene3D" id="2.30.30.30">
    <property type="match status" value="1"/>
</dbReference>
<evidence type="ECO:0000256" key="1">
    <source>
        <dbReference type="ARBA" id="ARBA00022980"/>
    </source>
</evidence>
<dbReference type="RefSeq" id="WP_003375205.1">
    <property type="nucleotide sequence ID" value="NZ_ACSJ01000007.1"/>
</dbReference>
<dbReference type="InterPro" id="IPR008991">
    <property type="entry name" value="Translation_prot_SH3-like_sf"/>
</dbReference>
<keyword evidence="2" id="KW-0687">Ribonucleoprotein</keyword>
<organism evidence="3 4">
    <name type="scientific">Clostridium botulinum D str. 1873</name>
    <dbReference type="NCBI Taxonomy" id="592027"/>
    <lineage>
        <taxon>Bacteria</taxon>
        <taxon>Bacillati</taxon>
        <taxon>Bacillota</taxon>
        <taxon>Clostridia</taxon>
        <taxon>Eubacteriales</taxon>
        <taxon>Clostridiaceae</taxon>
        <taxon>Clostridium</taxon>
    </lineage>
</organism>
<dbReference type="Proteomes" id="UP000006160">
    <property type="component" value="Unassembled WGS sequence"/>
</dbReference>
<keyword evidence="1 3" id="KW-0689">Ribosomal protein</keyword>
<accession>A0A9P2G663</accession>
<dbReference type="GO" id="GO:1990904">
    <property type="term" value="C:ribonucleoprotein complex"/>
    <property type="evidence" value="ECO:0007669"/>
    <property type="project" value="UniProtKB-KW"/>
</dbReference>
<comment type="caution">
    <text evidence="3">The sequence shown here is derived from an EMBL/GenBank/DDBJ whole genome shotgun (WGS) entry which is preliminary data.</text>
</comment>
<dbReference type="InterPro" id="IPR014722">
    <property type="entry name" value="Rib_uL2_dom2"/>
</dbReference>
<dbReference type="EMBL" id="ACSJ01000007">
    <property type="protein sequence ID" value="EES90702.1"/>
    <property type="molecule type" value="Genomic_DNA"/>
</dbReference>
<dbReference type="GO" id="GO:0005840">
    <property type="term" value="C:ribosome"/>
    <property type="evidence" value="ECO:0007669"/>
    <property type="project" value="UniProtKB-KW"/>
</dbReference>
<sequence>MKYNELIGRVVCSKAGRDRGKQFIILNVIDNEYVNIIDGDLRTVGRPKRKKMKHLKITDEVIENANELLISNDSSINIKVKKFLKNRDAIKEG</sequence>
<dbReference type="InterPro" id="IPR041985">
    <property type="entry name" value="Ribosomal_eL14_KOW"/>
</dbReference>
<dbReference type="SUPFAM" id="SSF50104">
    <property type="entry name" value="Translation proteins SH3-like domain"/>
    <property type="match status" value="1"/>
</dbReference>
<evidence type="ECO:0000256" key="2">
    <source>
        <dbReference type="ARBA" id="ARBA00023274"/>
    </source>
</evidence>
<evidence type="ECO:0000313" key="4">
    <source>
        <dbReference type="Proteomes" id="UP000006160"/>
    </source>
</evidence>
<protein>
    <submittedName>
        <fullName evidence="3">Ribosomal protein L14E</fullName>
    </submittedName>
</protein>
<dbReference type="AlphaFoldDB" id="A0A9P2G663"/>
<name>A0A9P2G663_CLOBO</name>